<dbReference type="RefSeq" id="WP_167337885.1">
    <property type="nucleotide sequence ID" value="NZ_CABMNU010000005.1"/>
</dbReference>
<protein>
    <submittedName>
        <fullName evidence="1">Uncharacterized protein</fullName>
    </submittedName>
</protein>
<name>A0A9P3T604_KLUIN</name>
<reference evidence="1" key="1">
    <citation type="journal article" date="2018" name="Genome Biol.">
        <title>SKESA: strategic k-mer extension for scrupulous assemblies.</title>
        <authorList>
            <person name="Souvorov A."/>
            <person name="Agarwala R."/>
            <person name="Lipman D.J."/>
        </authorList>
    </citation>
    <scope>NUCLEOTIDE SEQUENCE</scope>
    <source>
        <strain evidence="1">CAVp300</strain>
    </source>
</reference>
<accession>A0A9P3T604</accession>
<evidence type="ECO:0000313" key="1">
    <source>
        <dbReference type="EMBL" id="HAT3580879.1"/>
    </source>
</evidence>
<sequence length="46" mass="5569">MIELISAPERKSDVRSQQMNKEHYSVLDYIKDIFSEAEKIKMYYIQ</sequence>
<proteinExistence type="predicted"/>
<dbReference type="Proteomes" id="UP000867740">
    <property type="component" value="Unassembled WGS sequence"/>
</dbReference>
<organism evidence="1 2">
    <name type="scientific">Kluyvera intermedia</name>
    <name type="common">Enterobacter intermedius</name>
    <dbReference type="NCBI Taxonomy" id="61648"/>
    <lineage>
        <taxon>Bacteria</taxon>
        <taxon>Pseudomonadati</taxon>
        <taxon>Pseudomonadota</taxon>
        <taxon>Gammaproteobacteria</taxon>
        <taxon>Enterobacterales</taxon>
        <taxon>Enterobacteriaceae</taxon>
        <taxon>Kluyvera</taxon>
    </lineage>
</organism>
<gene>
    <name evidence="1" type="ORF">I8531_001148</name>
</gene>
<dbReference type="EMBL" id="DACSUM010000006">
    <property type="protein sequence ID" value="HAT3580879.1"/>
    <property type="molecule type" value="Genomic_DNA"/>
</dbReference>
<reference evidence="1" key="2">
    <citation type="submission" date="2020-10" db="EMBL/GenBank/DDBJ databases">
        <authorList>
            <consortium name="NCBI Pathogen Detection Project"/>
        </authorList>
    </citation>
    <scope>NUCLEOTIDE SEQUENCE</scope>
    <source>
        <strain evidence="1">CAVp300</strain>
    </source>
</reference>
<dbReference type="AlphaFoldDB" id="A0A9P3T604"/>
<evidence type="ECO:0000313" key="2">
    <source>
        <dbReference type="Proteomes" id="UP000867740"/>
    </source>
</evidence>
<comment type="caution">
    <text evidence="1">The sequence shown here is derived from an EMBL/GenBank/DDBJ whole genome shotgun (WGS) entry which is preliminary data.</text>
</comment>